<comment type="caution">
    <text evidence="2">The sequence shown here is derived from an EMBL/GenBank/DDBJ whole genome shotgun (WGS) entry which is preliminary data.</text>
</comment>
<protein>
    <submittedName>
        <fullName evidence="2">DUF4293 domain-containing protein</fullName>
    </submittedName>
</protein>
<organism evidence="2 3">
    <name type="scientific">Rhodocytophaga aerolata</name>
    <dbReference type="NCBI Taxonomy" id="455078"/>
    <lineage>
        <taxon>Bacteria</taxon>
        <taxon>Pseudomonadati</taxon>
        <taxon>Bacteroidota</taxon>
        <taxon>Cytophagia</taxon>
        <taxon>Cytophagales</taxon>
        <taxon>Rhodocytophagaceae</taxon>
        <taxon>Rhodocytophaga</taxon>
    </lineage>
</organism>
<feature type="transmembrane region" description="Helical" evidence="1">
    <location>
        <begin position="129"/>
        <end position="148"/>
    </location>
</feature>
<proteinExistence type="predicted"/>
<evidence type="ECO:0000313" key="2">
    <source>
        <dbReference type="EMBL" id="MDO1446790.1"/>
    </source>
</evidence>
<accession>A0ABT8R3X3</accession>
<gene>
    <name evidence="2" type="ORF">Q0590_11035</name>
</gene>
<feature type="transmembrane region" description="Helical" evidence="1">
    <location>
        <begin position="88"/>
        <end position="106"/>
    </location>
</feature>
<dbReference type="RefSeq" id="WP_302037595.1">
    <property type="nucleotide sequence ID" value="NZ_JAUKPO010000005.1"/>
</dbReference>
<keyword evidence="1" id="KW-0472">Membrane</keyword>
<dbReference type="InterPro" id="IPR025635">
    <property type="entry name" value="DUF4293"/>
</dbReference>
<dbReference type="EMBL" id="JAUKPO010000005">
    <property type="protein sequence ID" value="MDO1446790.1"/>
    <property type="molecule type" value="Genomic_DNA"/>
</dbReference>
<name>A0ABT8R3X3_9BACT</name>
<keyword evidence="1" id="KW-0812">Transmembrane</keyword>
<sequence length="162" mass="17892">MLQRVQSIFLFVLGVCMILSIVFPSWQKAGSQNGEVVTLNALSLEFVQNGEVAASTPTFYIAILAVGSALVAFYSLSQFKNRLTQIKLGALNSLLMAGVLGLILYFSRQGEDLLPQANQTAAGFENYEAGFYLVVISMICNILANRFIRRDENLVRSADRMR</sequence>
<evidence type="ECO:0000313" key="3">
    <source>
        <dbReference type="Proteomes" id="UP001168528"/>
    </source>
</evidence>
<dbReference type="Proteomes" id="UP001168528">
    <property type="component" value="Unassembled WGS sequence"/>
</dbReference>
<evidence type="ECO:0000256" key="1">
    <source>
        <dbReference type="SAM" id="Phobius"/>
    </source>
</evidence>
<reference evidence="2" key="1">
    <citation type="submission" date="2023-07" db="EMBL/GenBank/DDBJ databases">
        <title>The genome sequence of Rhodocytophaga aerolata KACC 12507.</title>
        <authorList>
            <person name="Zhang X."/>
        </authorList>
    </citation>
    <scope>NUCLEOTIDE SEQUENCE</scope>
    <source>
        <strain evidence="2">KACC 12507</strain>
    </source>
</reference>
<dbReference type="Pfam" id="PF14126">
    <property type="entry name" value="DUF4293"/>
    <property type="match status" value="1"/>
</dbReference>
<feature type="transmembrane region" description="Helical" evidence="1">
    <location>
        <begin position="58"/>
        <end position="76"/>
    </location>
</feature>
<feature type="transmembrane region" description="Helical" evidence="1">
    <location>
        <begin position="7"/>
        <end position="26"/>
    </location>
</feature>
<keyword evidence="3" id="KW-1185">Reference proteome</keyword>
<keyword evidence="1" id="KW-1133">Transmembrane helix</keyword>